<dbReference type="AlphaFoldDB" id="A0A0V1CU71"/>
<comment type="caution">
    <text evidence="2">The sequence shown here is derived from an EMBL/GenBank/DDBJ whole genome shotgun (WGS) entry which is preliminary data.</text>
</comment>
<keyword evidence="1" id="KW-0472">Membrane</keyword>
<protein>
    <submittedName>
        <fullName evidence="2">Uncharacterized protein</fullName>
    </submittedName>
</protein>
<keyword evidence="1" id="KW-1133">Transmembrane helix</keyword>
<evidence type="ECO:0000313" key="3">
    <source>
        <dbReference type="Proteomes" id="UP000054653"/>
    </source>
</evidence>
<gene>
    <name evidence="2" type="ORF">T03_4626</name>
</gene>
<evidence type="ECO:0000256" key="1">
    <source>
        <dbReference type="SAM" id="Phobius"/>
    </source>
</evidence>
<feature type="transmembrane region" description="Helical" evidence="1">
    <location>
        <begin position="114"/>
        <end position="137"/>
    </location>
</feature>
<feature type="non-terminal residue" evidence="2">
    <location>
        <position position="1"/>
    </location>
</feature>
<keyword evidence="1" id="KW-0812">Transmembrane</keyword>
<organism evidence="2 3">
    <name type="scientific">Trichinella britovi</name>
    <name type="common">Parasitic roundworm</name>
    <dbReference type="NCBI Taxonomy" id="45882"/>
    <lineage>
        <taxon>Eukaryota</taxon>
        <taxon>Metazoa</taxon>
        <taxon>Ecdysozoa</taxon>
        <taxon>Nematoda</taxon>
        <taxon>Enoplea</taxon>
        <taxon>Dorylaimia</taxon>
        <taxon>Trichinellida</taxon>
        <taxon>Trichinellidae</taxon>
        <taxon>Trichinella</taxon>
    </lineage>
</organism>
<dbReference type="Proteomes" id="UP000054653">
    <property type="component" value="Unassembled WGS sequence"/>
</dbReference>
<proteinExistence type="predicted"/>
<sequence>LFTVCCTVLIDFCWFEKNVAFKKENCLRIRLTVSRMVMECFVKALYVVLISIFSGFSLQAEREREREMEENSKCFLLMCLLKYALHHCLINAAVKEWITLYEYSGFTKNGRTLLHIVIVSGFSVWIFLSITGAVRYVDMNNNCQCVK</sequence>
<reference evidence="2 3" key="1">
    <citation type="submission" date="2015-01" db="EMBL/GenBank/DDBJ databases">
        <title>Evolution of Trichinella species and genotypes.</title>
        <authorList>
            <person name="Korhonen P.K."/>
            <person name="Edoardo P."/>
            <person name="Giuseppe L.R."/>
            <person name="Gasser R.B."/>
        </authorList>
    </citation>
    <scope>NUCLEOTIDE SEQUENCE [LARGE SCALE GENOMIC DNA]</scope>
    <source>
        <strain evidence="2">ISS120</strain>
    </source>
</reference>
<feature type="non-terminal residue" evidence="2">
    <location>
        <position position="147"/>
    </location>
</feature>
<accession>A0A0V1CU71</accession>
<dbReference type="EMBL" id="JYDI01000097">
    <property type="protein sequence ID" value="KRY52841.1"/>
    <property type="molecule type" value="Genomic_DNA"/>
</dbReference>
<name>A0A0V1CU71_TRIBR</name>
<evidence type="ECO:0000313" key="2">
    <source>
        <dbReference type="EMBL" id="KRY52841.1"/>
    </source>
</evidence>
<keyword evidence="3" id="KW-1185">Reference proteome</keyword>